<organism evidence="2 3">
    <name type="scientific">Amblyomma americanum</name>
    <name type="common">Lone star tick</name>
    <dbReference type="NCBI Taxonomy" id="6943"/>
    <lineage>
        <taxon>Eukaryota</taxon>
        <taxon>Metazoa</taxon>
        <taxon>Ecdysozoa</taxon>
        <taxon>Arthropoda</taxon>
        <taxon>Chelicerata</taxon>
        <taxon>Arachnida</taxon>
        <taxon>Acari</taxon>
        <taxon>Parasitiformes</taxon>
        <taxon>Ixodida</taxon>
        <taxon>Ixodoidea</taxon>
        <taxon>Ixodidae</taxon>
        <taxon>Amblyomminae</taxon>
        <taxon>Amblyomma</taxon>
    </lineage>
</organism>
<protein>
    <submittedName>
        <fullName evidence="2">Uncharacterized protein</fullName>
    </submittedName>
</protein>
<keyword evidence="1" id="KW-1133">Transmembrane helix</keyword>
<keyword evidence="3" id="KW-1185">Reference proteome</keyword>
<accession>A0AAQ4D5T7</accession>
<feature type="transmembrane region" description="Helical" evidence="1">
    <location>
        <begin position="59"/>
        <end position="86"/>
    </location>
</feature>
<comment type="caution">
    <text evidence="2">The sequence shown here is derived from an EMBL/GenBank/DDBJ whole genome shotgun (WGS) entry which is preliminary data.</text>
</comment>
<name>A0AAQ4D5T7_AMBAM</name>
<proteinExistence type="predicted"/>
<evidence type="ECO:0000256" key="1">
    <source>
        <dbReference type="SAM" id="Phobius"/>
    </source>
</evidence>
<evidence type="ECO:0000313" key="2">
    <source>
        <dbReference type="EMBL" id="KAK8757827.1"/>
    </source>
</evidence>
<dbReference type="EMBL" id="JARKHS020034774">
    <property type="protein sequence ID" value="KAK8757827.1"/>
    <property type="molecule type" value="Genomic_DNA"/>
</dbReference>
<keyword evidence="1" id="KW-0812">Transmembrane</keyword>
<dbReference type="Proteomes" id="UP001321473">
    <property type="component" value="Unassembled WGS sequence"/>
</dbReference>
<feature type="non-terminal residue" evidence="2">
    <location>
        <position position="89"/>
    </location>
</feature>
<evidence type="ECO:0000313" key="3">
    <source>
        <dbReference type="Proteomes" id="UP001321473"/>
    </source>
</evidence>
<gene>
    <name evidence="2" type="ORF">V5799_004546</name>
</gene>
<reference evidence="2 3" key="1">
    <citation type="journal article" date="2023" name="Arcadia Sci">
        <title>De novo assembly of a long-read Amblyomma americanum tick genome.</title>
        <authorList>
            <person name="Chou S."/>
            <person name="Poskanzer K.E."/>
            <person name="Rollins M."/>
            <person name="Thuy-Boun P.S."/>
        </authorList>
    </citation>
    <scope>NUCLEOTIDE SEQUENCE [LARGE SCALE GENOMIC DNA]</scope>
    <source>
        <strain evidence="2">F_SG_1</strain>
        <tissue evidence="2">Salivary glands</tissue>
    </source>
</reference>
<keyword evidence="1" id="KW-0472">Membrane</keyword>
<dbReference type="AlphaFoldDB" id="A0AAQ4D5T7"/>
<feature type="transmembrane region" description="Helical" evidence="1">
    <location>
        <begin position="29"/>
        <end position="47"/>
    </location>
</feature>
<sequence length="89" mass="10287">MSDDRSNFIVSITPQAISLATDPNFWSQVYLLWLISMMLPKFTLMWVKAAFTAWESYPIGLNLVIAWFEMVELSFIPVFAIVFLVCTKM</sequence>